<name>A0ABQ0STG2_9BACL</name>
<proteinExistence type="predicted"/>
<keyword evidence="6" id="KW-1185">Reference proteome</keyword>
<dbReference type="SMART" id="SM00347">
    <property type="entry name" value="HTH_MARR"/>
    <property type="match status" value="1"/>
</dbReference>
<sequence>MAKELTSELDQKTKIWNQWLALLHKQEEQSKRREALLLRLIQNSIPEYQHLGSLSVTELHVISAIGRDTRMNVTTIAQNIGVTKSAISKITVKLLKKGLLERYQLEDNQKEVFFRLTKVGELVNSIHDSFHARLEKNVYRFLDNYSEAELAFVARFIGEATKELEKNWAET</sequence>
<evidence type="ECO:0000313" key="5">
    <source>
        <dbReference type="EMBL" id="GED27197.1"/>
    </source>
</evidence>
<keyword evidence="1" id="KW-0805">Transcription regulation</keyword>
<dbReference type="InterPro" id="IPR052067">
    <property type="entry name" value="Metal_resp_HTH_trans_reg"/>
</dbReference>
<dbReference type="PANTHER" id="PTHR35790:SF4">
    <property type="entry name" value="HTH-TYPE TRANSCRIPTIONAL REGULATOR PCHR"/>
    <property type="match status" value="1"/>
</dbReference>
<dbReference type="Proteomes" id="UP000317180">
    <property type="component" value="Unassembled WGS sequence"/>
</dbReference>
<keyword evidence="3" id="KW-0804">Transcription</keyword>
<dbReference type="InterPro" id="IPR036388">
    <property type="entry name" value="WH-like_DNA-bd_sf"/>
</dbReference>
<evidence type="ECO:0000313" key="6">
    <source>
        <dbReference type="Proteomes" id="UP000317180"/>
    </source>
</evidence>
<evidence type="ECO:0000256" key="2">
    <source>
        <dbReference type="ARBA" id="ARBA00023125"/>
    </source>
</evidence>
<dbReference type="PROSITE" id="PS01117">
    <property type="entry name" value="HTH_MARR_1"/>
    <property type="match status" value="1"/>
</dbReference>
<evidence type="ECO:0000256" key="3">
    <source>
        <dbReference type="ARBA" id="ARBA00023163"/>
    </source>
</evidence>
<keyword evidence="2" id="KW-0238">DNA-binding</keyword>
<accession>A0ABQ0STG2</accession>
<dbReference type="EMBL" id="BJOD01000036">
    <property type="protein sequence ID" value="GED27197.1"/>
    <property type="molecule type" value="Genomic_DNA"/>
</dbReference>
<dbReference type="PROSITE" id="PS50995">
    <property type="entry name" value="HTH_MARR_2"/>
    <property type="match status" value="1"/>
</dbReference>
<organism evidence="5 6">
    <name type="scientific">Brevibacillus agri</name>
    <dbReference type="NCBI Taxonomy" id="51101"/>
    <lineage>
        <taxon>Bacteria</taxon>
        <taxon>Bacillati</taxon>
        <taxon>Bacillota</taxon>
        <taxon>Bacilli</taxon>
        <taxon>Bacillales</taxon>
        <taxon>Paenibacillaceae</taxon>
        <taxon>Brevibacillus</taxon>
    </lineage>
</organism>
<dbReference type="InterPro" id="IPR023187">
    <property type="entry name" value="Tscrpt_reg_MarR-type_CS"/>
</dbReference>
<dbReference type="SUPFAM" id="SSF46785">
    <property type="entry name" value="Winged helix' DNA-binding domain"/>
    <property type="match status" value="1"/>
</dbReference>
<dbReference type="Pfam" id="PF01047">
    <property type="entry name" value="MarR"/>
    <property type="match status" value="1"/>
</dbReference>
<protein>
    <submittedName>
        <fullName evidence="5">MarR family transcriptional regulator</fullName>
    </submittedName>
</protein>
<evidence type="ECO:0000256" key="1">
    <source>
        <dbReference type="ARBA" id="ARBA00023015"/>
    </source>
</evidence>
<dbReference type="PANTHER" id="PTHR35790">
    <property type="entry name" value="HTH-TYPE TRANSCRIPTIONAL REGULATOR PCHR"/>
    <property type="match status" value="1"/>
</dbReference>
<reference evidence="5 6" key="1">
    <citation type="submission" date="2019-06" db="EMBL/GenBank/DDBJ databases">
        <title>Whole genome shotgun sequence of Brevibacillus agri NBRC 15538.</title>
        <authorList>
            <person name="Hosoyama A."/>
            <person name="Uohara A."/>
            <person name="Ohji S."/>
            <person name="Ichikawa N."/>
        </authorList>
    </citation>
    <scope>NUCLEOTIDE SEQUENCE [LARGE SCALE GENOMIC DNA]</scope>
    <source>
        <strain evidence="5 6">NBRC 15538</strain>
    </source>
</reference>
<dbReference type="InterPro" id="IPR036390">
    <property type="entry name" value="WH_DNA-bd_sf"/>
</dbReference>
<dbReference type="Gene3D" id="1.10.10.10">
    <property type="entry name" value="Winged helix-like DNA-binding domain superfamily/Winged helix DNA-binding domain"/>
    <property type="match status" value="1"/>
</dbReference>
<dbReference type="InterPro" id="IPR000835">
    <property type="entry name" value="HTH_MarR-typ"/>
</dbReference>
<feature type="domain" description="HTH marR-type" evidence="4">
    <location>
        <begin position="34"/>
        <end position="162"/>
    </location>
</feature>
<comment type="caution">
    <text evidence="5">The sequence shown here is derived from an EMBL/GenBank/DDBJ whole genome shotgun (WGS) entry which is preliminary data.</text>
</comment>
<gene>
    <name evidence="5" type="ORF">BAG01nite_32990</name>
</gene>
<evidence type="ECO:0000259" key="4">
    <source>
        <dbReference type="PROSITE" id="PS50995"/>
    </source>
</evidence>